<name>A0A199VPC9_ANACO</name>
<dbReference type="Gene3D" id="3.30.70.330">
    <property type="match status" value="2"/>
</dbReference>
<dbReference type="GO" id="GO:0006417">
    <property type="term" value="P:regulation of translation"/>
    <property type="evidence" value="ECO:0007669"/>
    <property type="project" value="TreeGrafter"/>
</dbReference>
<feature type="region of interest" description="Disordered" evidence="4">
    <location>
        <begin position="1"/>
        <end position="27"/>
    </location>
</feature>
<dbReference type="PANTHER" id="PTHR48032">
    <property type="entry name" value="RNA-BINDING PROTEIN MUSASHI HOMOLOG RBP6"/>
    <property type="match status" value="1"/>
</dbReference>
<feature type="domain" description="RRM" evidence="5">
    <location>
        <begin position="28"/>
        <end position="108"/>
    </location>
</feature>
<sequence>MEPSPSSSSSSPPAPSSSSSPSRCSEQRKLFVGGIPSATTEEKLKEHFEKYGEVREVAVMRDRITKNGRGFGFVQFADPGAAERVLDEKEKGNHVICGRAVEVKQAEPRSQQNQTHRSSQHQHPNQGQHQNQGSNRFNTNNNSNGGIHSKSNKIFVGGLPESIEANDFRRYFEKFGVITDVVVMYDNDKRARGFGFVTFDSEESVDEVMQDNFHELNGKLVEVKIAVPKNGNSHSSSSNQSYGNYNSRNFQERGHAYHNFSGGMHPSYNWSYGPYHSYLPPPPIHMYYHGGYGGMGYVGPYPGPRSLWGGPGMMQRPSFIPYGSISVYQSNANGAFSGHKRNFGDAYSGFAGFGNCMSGQTRPVMQSDAVSKVAVQMESVKLEDH</sequence>
<accession>A0A199VPC9</accession>
<dbReference type="EMBL" id="LSRQ01001199">
    <property type="protein sequence ID" value="OAY78873.1"/>
    <property type="molecule type" value="Genomic_DNA"/>
</dbReference>
<keyword evidence="1" id="KW-0677">Repeat</keyword>
<proteinExistence type="predicted"/>
<evidence type="ECO:0000313" key="6">
    <source>
        <dbReference type="EMBL" id="OAY78873.1"/>
    </source>
</evidence>
<feature type="domain" description="RRM" evidence="5">
    <location>
        <begin position="152"/>
        <end position="230"/>
    </location>
</feature>
<dbReference type="SMART" id="SM00360">
    <property type="entry name" value="RRM"/>
    <property type="match status" value="2"/>
</dbReference>
<dbReference type="InterPro" id="IPR012677">
    <property type="entry name" value="Nucleotide-bd_a/b_plait_sf"/>
</dbReference>
<dbReference type="PANTHER" id="PTHR48032:SF12">
    <property type="entry name" value="RRM DOMAIN-CONTAINING PROTEIN"/>
    <property type="match status" value="1"/>
</dbReference>
<evidence type="ECO:0000256" key="2">
    <source>
        <dbReference type="ARBA" id="ARBA00022884"/>
    </source>
</evidence>
<dbReference type="GO" id="GO:1990904">
    <property type="term" value="C:ribonucleoprotein complex"/>
    <property type="evidence" value="ECO:0007669"/>
    <property type="project" value="UniProtKB-KW"/>
</dbReference>
<dbReference type="PROSITE" id="PS50102">
    <property type="entry name" value="RRM"/>
    <property type="match status" value="2"/>
</dbReference>
<gene>
    <name evidence="6" type="ORF">ACMD2_08177</name>
</gene>
<protein>
    <submittedName>
        <fullName evidence="6">Heterogeneous nuclear ribonucleoprotein 1</fullName>
    </submittedName>
</protein>
<dbReference type="GO" id="GO:0003729">
    <property type="term" value="F:mRNA binding"/>
    <property type="evidence" value="ECO:0007669"/>
    <property type="project" value="TreeGrafter"/>
</dbReference>
<reference evidence="6 7" key="1">
    <citation type="journal article" date="2016" name="DNA Res.">
        <title>The draft genome of MD-2 pineapple using hybrid error correction of long reads.</title>
        <authorList>
            <person name="Redwan R.M."/>
            <person name="Saidin A."/>
            <person name="Kumar S.V."/>
        </authorList>
    </citation>
    <scope>NUCLEOTIDE SEQUENCE [LARGE SCALE GENOMIC DNA]</scope>
    <source>
        <strain evidence="7">cv. MD2</strain>
        <tissue evidence="6">Leaf</tissue>
    </source>
</reference>
<evidence type="ECO:0000313" key="7">
    <source>
        <dbReference type="Proteomes" id="UP000092600"/>
    </source>
</evidence>
<evidence type="ECO:0000256" key="4">
    <source>
        <dbReference type="SAM" id="MobiDB-lite"/>
    </source>
</evidence>
<keyword evidence="6" id="KW-0687">Ribonucleoprotein</keyword>
<feature type="region of interest" description="Disordered" evidence="4">
    <location>
        <begin position="102"/>
        <end position="153"/>
    </location>
</feature>
<organism evidence="6 7">
    <name type="scientific">Ananas comosus</name>
    <name type="common">Pineapple</name>
    <name type="synonym">Ananas ananas</name>
    <dbReference type="NCBI Taxonomy" id="4615"/>
    <lineage>
        <taxon>Eukaryota</taxon>
        <taxon>Viridiplantae</taxon>
        <taxon>Streptophyta</taxon>
        <taxon>Embryophyta</taxon>
        <taxon>Tracheophyta</taxon>
        <taxon>Spermatophyta</taxon>
        <taxon>Magnoliopsida</taxon>
        <taxon>Liliopsida</taxon>
        <taxon>Poales</taxon>
        <taxon>Bromeliaceae</taxon>
        <taxon>Bromelioideae</taxon>
        <taxon>Ananas</taxon>
    </lineage>
</organism>
<feature type="compositionally biased region" description="Polar residues" evidence="4">
    <location>
        <begin position="108"/>
        <end position="117"/>
    </location>
</feature>
<evidence type="ECO:0000256" key="1">
    <source>
        <dbReference type="ARBA" id="ARBA00022737"/>
    </source>
</evidence>
<dbReference type="InterPro" id="IPR000504">
    <property type="entry name" value="RRM_dom"/>
</dbReference>
<evidence type="ECO:0000256" key="3">
    <source>
        <dbReference type="PROSITE-ProRule" id="PRU00176"/>
    </source>
</evidence>
<keyword evidence="2 3" id="KW-0694">RNA-binding</keyword>
<dbReference type="STRING" id="4615.A0A199VPC9"/>
<evidence type="ECO:0000259" key="5">
    <source>
        <dbReference type="PROSITE" id="PS50102"/>
    </source>
</evidence>
<dbReference type="InterPro" id="IPR035979">
    <property type="entry name" value="RBD_domain_sf"/>
</dbReference>
<comment type="caution">
    <text evidence="6">The sequence shown here is derived from an EMBL/GenBank/DDBJ whole genome shotgun (WGS) entry which is preliminary data.</text>
</comment>
<dbReference type="SUPFAM" id="SSF54928">
    <property type="entry name" value="RNA-binding domain, RBD"/>
    <property type="match status" value="2"/>
</dbReference>
<feature type="compositionally biased region" description="Low complexity" evidence="4">
    <location>
        <begin position="121"/>
        <end position="149"/>
    </location>
</feature>
<dbReference type="Proteomes" id="UP000092600">
    <property type="component" value="Unassembled WGS sequence"/>
</dbReference>
<dbReference type="Pfam" id="PF00076">
    <property type="entry name" value="RRM_1"/>
    <property type="match status" value="2"/>
</dbReference>
<feature type="compositionally biased region" description="Low complexity" evidence="4">
    <location>
        <begin position="1"/>
        <end position="22"/>
    </location>
</feature>
<dbReference type="AlphaFoldDB" id="A0A199VPC9"/>